<feature type="non-terminal residue" evidence="1">
    <location>
        <position position="44"/>
    </location>
</feature>
<protein>
    <submittedName>
        <fullName evidence="1">Uncharacterized protein</fullName>
    </submittedName>
</protein>
<gene>
    <name evidence="1" type="ORF">PHAVU_002G3141001g</name>
</gene>
<accession>V7CSU0</accession>
<organism evidence="1 2">
    <name type="scientific">Phaseolus vulgaris</name>
    <name type="common">Kidney bean</name>
    <name type="synonym">French bean</name>
    <dbReference type="NCBI Taxonomy" id="3885"/>
    <lineage>
        <taxon>Eukaryota</taxon>
        <taxon>Viridiplantae</taxon>
        <taxon>Streptophyta</taxon>
        <taxon>Embryophyta</taxon>
        <taxon>Tracheophyta</taxon>
        <taxon>Spermatophyta</taxon>
        <taxon>Magnoliopsida</taxon>
        <taxon>eudicotyledons</taxon>
        <taxon>Gunneridae</taxon>
        <taxon>Pentapetalae</taxon>
        <taxon>rosids</taxon>
        <taxon>fabids</taxon>
        <taxon>Fabales</taxon>
        <taxon>Fabaceae</taxon>
        <taxon>Papilionoideae</taxon>
        <taxon>50 kb inversion clade</taxon>
        <taxon>NPAAA clade</taxon>
        <taxon>indigoferoid/millettioid clade</taxon>
        <taxon>Phaseoleae</taxon>
        <taxon>Phaseolus</taxon>
    </lineage>
</organism>
<evidence type="ECO:0000313" key="1">
    <source>
        <dbReference type="EMBL" id="ESW32340.1"/>
    </source>
</evidence>
<sequence length="44" mass="4770">MSASSDSGNGHNDNSFFNMPTINFTKLFINGNFVHSISVNIVPP</sequence>
<keyword evidence="2" id="KW-1185">Reference proteome</keyword>
<dbReference type="AlphaFoldDB" id="V7CSU0"/>
<proteinExistence type="predicted"/>
<dbReference type="EMBL" id="CM002289">
    <property type="protein sequence ID" value="ESW32340.1"/>
    <property type="molecule type" value="Genomic_DNA"/>
</dbReference>
<dbReference type="Gramene" id="ESW32340">
    <property type="protein sequence ID" value="ESW32340"/>
    <property type="gene ID" value="PHAVU_002G3141001g"/>
</dbReference>
<name>V7CSU0_PHAVU</name>
<evidence type="ECO:0000313" key="2">
    <source>
        <dbReference type="Proteomes" id="UP000000226"/>
    </source>
</evidence>
<reference evidence="2" key="1">
    <citation type="journal article" date="2014" name="Nat. Genet.">
        <title>A reference genome for common bean and genome-wide analysis of dual domestications.</title>
        <authorList>
            <person name="Schmutz J."/>
            <person name="McClean P.E."/>
            <person name="Mamidi S."/>
            <person name="Wu G.A."/>
            <person name="Cannon S.B."/>
            <person name="Grimwood J."/>
            <person name="Jenkins J."/>
            <person name="Shu S."/>
            <person name="Song Q."/>
            <person name="Chavarro C."/>
            <person name="Torres-Torres M."/>
            <person name="Geffroy V."/>
            <person name="Moghaddam S.M."/>
            <person name="Gao D."/>
            <person name="Abernathy B."/>
            <person name="Barry K."/>
            <person name="Blair M."/>
            <person name="Brick M.A."/>
            <person name="Chovatia M."/>
            <person name="Gepts P."/>
            <person name="Goodstein D.M."/>
            <person name="Gonzales M."/>
            <person name="Hellsten U."/>
            <person name="Hyten D.L."/>
            <person name="Jia G."/>
            <person name="Kelly J.D."/>
            <person name="Kudrna D."/>
            <person name="Lee R."/>
            <person name="Richard M.M."/>
            <person name="Miklas P.N."/>
            <person name="Osorno J.M."/>
            <person name="Rodrigues J."/>
            <person name="Thareau V."/>
            <person name="Urrea C.A."/>
            <person name="Wang M."/>
            <person name="Yu Y."/>
            <person name="Zhang M."/>
            <person name="Wing R.A."/>
            <person name="Cregan P.B."/>
            <person name="Rokhsar D.S."/>
            <person name="Jackson S.A."/>
        </authorList>
    </citation>
    <scope>NUCLEOTIDE SEQUENCE [LARGE SCALE GENOMIC DNA]</scope>
    <source>
        <strain evidence="2">cv. G19833</strain>
    </source>
</reference>
<dbReference type="Proteomes" id="UP000000226">
    <property type="component" value="Chromosome 2"/>
</dbReference>